<evidence type="ECO:0000256" key="1">
    <source>
        <dbReference type="SAM" id="Phobius"/>
    </source>
</evidence>
<feature type="transmembrane region" description="Helical" evidence="1">
    <location>
        <begin position="20"/>
        <end position="39"/>
    </location>
</feature>
<reference evidence="2" key="1">
    <citation type="submission" date="2023-06" db="EMBL/GenBank/DDBJ databases">
        <title>Characterization of diverse anelloviruses, cressdnaviruses, and phages in the human oral virome in North Carolina.</title>
        <authorList>
            <person name="Paietta E.N."/>
            <person name="Kraberger S."/>
            <person name="Custer J.M."/>
            <person name="Vargas K.L."/>
            <person name="Epsy C."/>
            <person name="Ehmke E."/>
            <person name="Yoder A.D."/>
            <person name="Varsani A."/>
        </authorList>
    </citation>
    <scope>NUCLEOTIDE SEQUENCE</scope>
    <source>
        <strain evidence="2">D_HF5_2C</strain>
    </source>
</reference>
<protein>
    <submittedName>
        <fullName evidence="2">Uncharacterized protein</fullName>
    </submittedName>
</protein>
<keyword evidence="1" id="KW-0812">Transmembrane</keyword>
<accession>A0AA96EN75</accession>
<dbReference type="EMBL" id="OR148986">
    <property type="protein sequence ID" value="WNL48722.1"/>
    <property type="molecule type" value="Genomic_DNA"/>
</dbReference>
<keyword evidence="1" id="KW-1133">Transmembrane helix</keyword>
<proteinExistence type="predicted"/>
<sequence length="46" mass="5198">MNDEEYRMFVERQPLKSGLGPYTSIINTIVVGMAALYLCKGFKKGK</sequence>
<name>A0AA96EN75_9CAUD</name>
<organism evidence="2">
    <name type="scientific">Caudovirus D_HF5_2C</name>
    <dbReference type="NCBI Taxonomy" id="3071196"/>
    <lineage>
        <taxon>Viruses</taxon>
        <taxon>Duplodnaviria</taxon>
        <taxon>Heunggongvirae</taxon>
        <taxon>Uroviricota</taxon>
        <taxon>Caudoviricetes</taxon>
    </lineage>
</organism>
<keyword evidence="1" id="KW-0472">Membrane</keyword>
<evidence type="ECO:0000313" key="2">
    <source>
        <dbReference type="EMBL" id="WNL48722.1"/>
    </source>
</evidence>